<dbReference type="InterPro" id="IPR018866">
    <property type="entry name" value="Znf-4CXXC_R1"/>
</dbReference>
<evidence type="ECO:0000313" key="11">
    <source>
        <dbReference type="EMBL" id="CAL5067670.1"/>
    </source>
</evidence>
<dbReference type="Gene3D" id="2.60.120.650">
    <property type="entry name" value="Cupin"/>
    <property type="match status" value="1"/>
</dbReference>
<protein>
    <submittedName>
        <fullName evidence="11">Uncharacterized protein</fullName>
    </submittedName>
</protein>
<evidence type="ECO:0000256" key="6">
    <source>
        <dbReference type="ARBA" id="ARBA00023242"/>
    </source>
</evidence>
<feature type="domain" description="RING-type" evidence="9">
    <location>
        <begin position="83"/>
        <end position="132"/>
    </location>
</feature>
<keyword evidence="5" id="KW-0804">Transcription</keyword>
<dbReference type="SUPFAM" id="SSF51197">
    <property type="entry name" value="Clavaminate synthase-like"/>
    <property type="match status" value="1"/>
</dbReference>
<dbReference type="Pfam" id="PF02373">
    <property type="entry name" value="JmjC"/>
    <property type="match status" value="1"/>
</dbReference>
<evidence type="ECO:0000259" key="9">
    <source>
        <dbReference type="PROSITE" id="PS50089"/>
    </source>
</evidence>
<evidence type="ECO:0000256" key="3">
    <source>
        <dbReference type="ARBA" id="ARBA00022723"/>
    </source>
</evidence>
<dbReference type="Pfam" id="PF10497">
    <property type="entry name" value="zf-4CXXC_R1"/>
    <property type="match status" value="1"/>
</dbReference>
<dbReference type="PANTHER" id="PTHR12549:SF11">
    <property type="entry name" value="LYSINE-SPECIFIC DEMETHYLASE JMJ25"/>
    <property type="match status" value="1"/>
</dbReference>
<evidence type="ECO:0000256" key="2">
    <source>
        <dbReference type="ARBA" id="ARBA00006801"/>
    </source>
</evidence>
<accession>A0ABC9F3A1</accession>
<evidence type="ECO:0000256" key="1">
    <source>
        <dbReference type="ARBA" id="ARBA00004123"/>
    </source>
</evidence>
<evidence type="ECO:0000256" key="5">
    <source>
        <dbReference type="ARBA" id="ARBA00023163"/>
    </source>
</evidence>
<dbReference type="PANTHER" id="PTHR12549">
    <property type="entry name" value="JMJC DOMAIN-CONTAINING HISTONE DEMETHYLATION PROTEIN"/>
    <property type="match status" value="1"/>
</dbReference>
<feature type="region of interest" description="Disordered" evidence="8">
    <location>
        <begin position="1"/>
        <end position="81"/>
    </location>
</feature>
<evidence type="ECO:0000259" key="10">
    <source>
        <dbReference type="PROSITE" id="PS51184"/>
    </source>
</evidence>
<dbReference type="PROSITE" id="PS51184">
    <property type="entry name" value="JMJC"/>
    <property type="match status" value="1"/>
</dbReference>
<gene>
    <name evidence="11" type="ORF">URODEC1_LOCUS101135</name>
</gene>
<organism evidence="11 12">
    <name type="scientific">Urochloa decumbens</name>
    <dbReference type="NCBI Taxonomy" id="240449"/>
    <lineage>
        <taxon>Eukaryota</taxon>
        <taxon>Viridiplantae</taxon>
        <taxon>Streptophyta</taxon>
        <taxon>Embryophyta</taxon>
        <taxon>Tracheophyta</taxon>
        <taxon>Spermatophyta</taxon>
        <taxon>Magnoliopsida</taxon>
        <taxon>Liliopsida</taxon>
        <taxon>Poales</taxon>
        <taxon>Poaceae</taxon>
        <taxon>PACMAD clade</taxon>
        <taxon>Panicoideae</taxon>
        <taxon>Panicodae</taxon>
        <taxon>Paniceae</taxon>
        <taxon>Melinidinae</taxon>
        <taxon>Urochloa</taxon>
    </lineage>
</organism>
<keyword evidence="7" id="KW-0863">Zinc-finger</keyword>
<dbReference type="PROSITE" id="PS50089">
    <property type="entry name" value="ZF_RING_2"/>
    <property type="match status" value="1"/>
</dbReference>
<keyword evidence="7" id="KW-0862">Zinc</keyword>
<evidence type="ECO:0000256" key="4">
    <source>
        <dbReference type="ARBA" id="ARBA00023015"/>
    </source>
</evidence>
<reference evidence="11" key="1">
    <citation type="submission" date="2024-10" db="EMBL/GenBank/DDBJ databases">
        <authorList>
            <person name="Ryan C."/>
        </authorList>
    </citation>
    <scope>NUCLEOTIDE SEQUENCE [LARGE SCALE GENOMIC DNA]</scope>
</reference>
<dbReference type="Proteomes" id="UP001497457">
    <property type="component" value="Chromosome 5rd"/>
</dbReference>
<keyword evidence="6" id="KW-0539">Nucleus</keyword>
<sequence>MPKRKRTQGAPREALPSDSTTKENAAGGRITASRTARKHKKDHVDQDTPSVGIGDMQFGKRSNAPAVAAPKKSRRTDGTSNMCHQCQRNDRGRVIHCRGCTNYRRRYCVECIKRWYPHLTEDDFATHCPFCRNICNCKACLRSHIINEVDKWSVSEDMKVKFSLRILYFLLPWLKEFQQEEMEEKNIEAIVQGVDACKLEVPQVNCPGDMRIYCDNCKTSIVDFHRTCKKCSYDLCLSCCRELRQGLNPGSLAQLGGKCGLQQRNSHNKAANQEPSNGHNDMLTDSAVPLEDCIQNSRPWKLKSNRSIPCPPKRLGGCGSSLLELKCLFKEKFISDLFEKANSVVNSRSMPDLGGSKCSCLAESSDVSNEISRKSAYRKNSSDNHLYCPSARDVRDGGLDHFQEHWLKGQPVIVRDVLTLSSGLSWEPMVMWRALRETRDKKEHERLSVMAVESLTLREVDVKLCMFFKGYTCGTVDLEGLPVLLKLKDWPQHSSFEDRLPRHGAEFMSMLPFREYTDPKSGPLNLAVKLPNDVKKPDLGPKAYIEYGVAQELGIGDSVTKIHCDTCDAIYILTHTDEIKLRVKRIEAIEKKKESLSKMLESQILQASQIDPDGSHTKQPVLDVAPDGQEGKSEHIPDGQACCKKIKVGEIGISLESKDDKDPLAEGNQPEGSALWDIFRREDVGELQQYLKKHAEEFRDCNYEPVIQVDHPIHDSCFYLTNEHKRKLKEEYGIEPWTFEQKLGEAVFVPAGCPYQVRNLKSCVKVALEFVSPENMRECIRLTEEFRLLPKGHRLNEDKLEAAVLNLCVL</sequence>
<dbReference type="AlphaFoldDB" id="A0ABC9F3A1"/>
<comment type="subcellular location">
    <subcellularLocation>
        <location evidence="1">Nucleus</location>
    </subcellularLocation>
</comment>
<dbReference type="GO" id="GO:0008270">
    <property type="term" value="F:zinc ion binding"/>
    <property type="evidence" value="ECO:0007669"/>
    <property type="project" value="UniProtKB-KW"/>
</dbReference>
<proteinExistence type="inferred from homology"/>
<feature type="domain" description="JmjC" evidence="10">
    <location>
        <begin position="519"/>
        <end position="787"/>
    </location>
</feature>
<name>A0ABC9F3A1_9POAL</name>
<dbReference type="InterPro" id="IPR003347">
    <property type="entry name" value="JmjC_dom"/>
</dbReference>
<evidence type="ECO:0000256" key="7">
    <source>
        <dbReference type="PROSITE-ProRule" id="PRU00175"/>
    </source>
</evidence>
<dbReference type="InterPro" id="IPR045109">
    <property type="entry name" value="LSDs-like"/>
</dbReference>
<keyword evidence="3" id="KW-0479">Metal-binding</keyword>
<dbReference type="InterPro" id="IPR001841">
    <property type="entry name" value="Znf_RING"/>
</dbReference>
<dbReference type="EMBL" id="OZ075115">
    <property type="protein sequence ID" value="CAL5067670.1"/>
    <property type="molecule type" value="Genomic_DNA"/>
</dbReference>
<evidence type="ECO:0000313" key="12">
    <source>
        <dbReference type="Proteomes" id="UP001497457"/>
    </source>
</evidence>
<comment type="similarity">
    <text evidence="2">Belongs to the JARID1 histone demethylase family.</text>
</comment>
<keyword evidence="4" id="KW-0805">Transcription regulation</keyword>
<dbReference type="SMART" id="SM00558">
    <property type="entry name" value="JmjC"/>
    <property type="match status" value="1"/>
</dbReference>
<evidence type="ECO:0000256" key="8">
    <source>
        <dbReference type="SAM" id="MobiDB-lite"/>
    </source>
</evidence>
<dbReference type="GO" id="GO:0005634">
    <property type="term" value="C:nucleus"/>
    <property type="evidence" value="ECO:0007669"/>
    <property type="project" value="UniProtKB-SubCell"/>
</dbReference>
<keyword evidence="12" id="KW-1185">Reference proteome</keyword>